<evidence type="ECO:0000313" key="5">
    <source>
        <dbReference type="EMBL" id="HER43687.1"/>
    </source>
</evidence>
<dbReference type="Proteomes" id="UP000886069">
    <property type="component" value="Unassembled WGS sequence"/>
</dbReference>
<dbReference type="PROSITE" id="PS50886">
    <property type="entry name" value="TRBD"/>
    <property type="match status" value="1"/>
</dbReference>
<organism evidence="5">
    <name type="scientific">Eiseniibacteriota bacterium</name>
    <dbReference type="NCBI Taxonomy" id="2212470"/>
    <lineage>
        <taxon>Bacteria</taxon>
        <taxon>Candidatus Eiseniibacteriota</taxon>
    </lineage>
</organism>
<gene>
    <name evidence="5" type="ORF">ENO08_04430</name>
</gene>
<dbReference type="InterPro" id="IPR012340">
    <property type="entry name" value="NA-bd_OB-fold"/>
</dbReference>
<dbReference type="GO" id="GO:0000049">
    <property type="term" value="F:tRNA binding"/>
    <property type="evidence" value="ECO:0007669"/>
    <property type="project" value="UniProtKB-UniRule"/>
</dbReference>
<feature type="domain" description="TRNA-binding" evidence="4">
    <location>
        <begin position="13"/>
        <end position="66"/>
    </location>
</feature>
<evidence type="ECO:0000256" key="3">
    <source>
        <dbReference type="PROSITE-ProRule" id="PRU00209"/>
    </source>
</evidence>
<dbReference type="Gene3D" id="3.30.56.10">
    <property type="match status" value="1"/>
</dbReference>
<proteinExistence type="predicted"/>
<dbReference type="InterPro" id="IPR002547">
    <property type="entry name" value="tRNA-bd_dom"/>
</dbReference>
<dbReference type="Gene3D" id="2.40.50.140">
    <property type="entry name" value="Nucleic acid-binding proteins"/>
    <property type="match status" value="1"/>
</dbReference>
<evidence type="ECO:0000256" key="2">
    <source>
        <dbReference type="ARBA" id="ARBA00022884"/>
    </source>
</evidence>
<protein>
    <recommendedName>
        <fullName evidence="4">tRNA-binding domain-containing protein</fullName>
    </recommendedName>
</protein>
<accession>A0A7V2AUY2</accession>
<feature type="non-terminal residue" evidence="5">
    <location>
        <position position="66"/>
    </location>
</feature>
<dbReference type="EMBL" id="DSEC01000313">
    <property type="protein sequence ID" value="HER43687.1"/>
    <property type="molecule type" value="Genomic_DNA"/>
</dbReference>
<name>A0A7V2AUY2_UNCEI</name>
<evidence type="ECO:0000259" key="4">
    <source>
        <dbReference type="PROSITE" id="PS50886"/>
    </source>
</evidence>
<sequence>MFGLNVEEIHRTGAPFSGVVYGRVLAVEKHPGADKLTLCTVDAGGTEPLRIVCGAPNVRPAYDAQR</sequence>
<reference evidence="5" key="1">
    <citation type="journal article" date="2020" name="mSystems">
        <title>Genome- and Community-Level Interaction Insights into Carbon Utilization and Element Cycling Functions of Hydrothermarchaeota in Hydrothermal Sediment.</title>
        <authorList>
            <person name="Zhou Z."/>
            <person name="Liu Y."/>
            <person name="Xu W."/>
            <person name="Pan J."/>
            <person name="Luo Z.H."/>
            <person name="Li M."/>
        </authorList>
    </citation>
    <scope>NUCLEOTIDE SEQUENCE [LARGE SCALE GENOMIC DNA]</scope>
    <source>
        <strain evidence="5">SpSt-1233</strain>
    </source>
</reference>
<keyword evidence="2 3" id="KW-0694">RNA-binding</keyword>
<keyword evidence="1 3" id="KW-0820">tRNA-binding</keyword>
<dbReference type="SUPFAM" id="SSF50249">
    <property type="entry name" value="Nucleic acid-binding proteins"/>
    <property type="match status" value="1"/>
</dbReference>
<dbReference type="Pfam" id="PF01588">
    <property type="entry name" value="tRNA_bind"/>
    <property type="match status" value="1"/>
</dbReference>
<comment type="caution">
    <text evidence="5">The sequence shown here is derived from an EMBL/GenBank/DDBJ whole genome shotgun (WGS) entry which is preliminary data.</text>
</comment>
<evidence type="ECO:0000256" key="1">
    <source>
        <dbReference type="ARBA" id="ARBA00022555"/>
    </source>
</evidence>
<dbReference type="AlphaFoldDB" id="A0A7V2AUY2"/>